<dbReference type="PIRSF" id="PIRSF033303">
    <property type="entry name" value="UCP033303"/>
    <property type="match status" value="1"/>
</dbReference>
<organism evidence="1 2">
    <name type="scientific">Minwuia thermotolerans</name>
    <dbReference type="NCBI Taxonomy" id="2056226"/>
    <lineage>
        <taxon>Bacteria</taxon>
        <taxon>Pseudomonadati</taxon>
        <taxon>Pseudomonadota</taxon>
        <taxon>Alphaproteobacteria</taxon>
        <taxon>Minwuiales</taxon>
        <taxon>Minwuiaceae</taxon>
        <taxon>Minwuia</taxon>
    </lineage>
</organism>
<name>A0A2M9FX25_9PROT</name>
<sequence>MTDWNVQGTYMEACNCEAVCPCIFFSPPTEGDCTVLIGWRIDKGSYGDVSLDGLNAALLAYAPGNMKDGGWKVALYTDDRADEKQAEALGAIFSGQAGGHLAALAPMIAEVLGARPALIDFDGSDKSFSLAVEGVGRAEIEAISGQGGGTAQVSGHPLAISPGEPAVVARGTNVAFSDHGLSCEADGRTAMFAPFRYAA</sequence>
<dbReference type="RefSeq" id="WP_109794307.1">
    <property type="nucleotide sequence ID" value="NZ_PHIG01000051.1"/>
</dbReference>
<dbReference type="Pfam" id="PF07040">
    <property type="entry name" value="DUF1326"/>
    <property type="match status" value="1"/>
</dbReference>
<evidence type="ECO:0000313" key="1">
    <source>
        <dbReference type="EMBL" id="PJK28004.1"/>
    </source>
</evidence>
<gene>
    <name evidence="1" type="ORF">CVT23_19275</name>
</gene>
<dbReference type="AlphaFoldDB" id="A0A2M9FX25"/>
<dbReference type="Proteomes" id="UP000229498">
    <property type="component" value="Unassembled WGS sequence"/>
</dbReference>
<dbReference type="InterPro" id="IPR014581">
    <property type="entry name" value="UCP033303"/>
</dbReference>
<reference evidence="1 2" key="1">
    <citation type="submission" date="2017-11" db="EMBL/GenBank/DDBJ databases">
        <title>Draft genome sequence of Rhizobiales bacterium SY3-13.</title>
        <authorList>
            <person name="Sun C."/>
        </authorList>
    </citation>
    <scope>NUCLEOTIDE SEQUENCE [LARGE SCALE GENOMIC DNA]</scope>
    <source>
        <strain evidence="1 2">SY3-13</strain>
    </source>
</reference>
<dbReference type="InterPro" id="IPR009758">
    <property type="entry name" value="DUF1326"/>
</dbReference>
<keyword evidence="2" id="KW-1185">Reference proteome</keyword>
<protein>
    <recommendedName>
        <fullName evidence="3">DUF1326 domain-containing protein</fullName>
    </recommendedName>
</protein>
<accession>A0A2M9FX25</accession>
<dbReference type="EMBL" id="PHIG01000051">
    <property type="protein sequence ID" value="PJK28004.1"/>
    <property type="molecule type" value="Genomic_DNA"/>
</dbReference>
<evidence type="ECO:0000313" key="2">
    <source>
        <dbReference type="Proteomes" id="UP000229498"/>
    </source>
</evidence>
<evidence type="ECO:0008006" key="3">
    <source>
        <dbReference type="Google" id="ProtNLM"/>
    </source>
</evidence>
<dbReference type="OrthoDB" id="9802256at2"/>
<comment type="caution">
    <text evidence="1">The sequence shown here is derived from an EMBL/GenBank/DDBJ whole genome shotgun (WGS) entry which is preliminary data.</text>
</comment>
<proteinExistence type="predicted"/>